<keyword evidence="5" id="KW-0812">Transmembrane</keyword>
<evidence type="ECO:0000259" key="10">
    <source>
        <dbReference type="Pfam" id="PF11356"/>
    </source>
</evidence>
<gene>
    <name evidence="12" type="ORF">D3Y57_06490</name>
</gene>
<dbReference type="InterPro" id="IPR024961">
    <property type="entry name" value="T2SS_GspC_N"/>
</dbReference>
<evidence type="ECO:0000256" key="2">
    <source>
        <dbReference type="ARBA" id="ARBA00022448"/>
    </source>
</evidence>
<evidence type="ECO:0000313" key="13">
    <source>
        <dbReference type="Proteomes" id="UP000276254"/>
    </source>
</evidence>
<dbReference type="Gene3D" id="2.30.30.830">
    <property type="match status" value="1"/>
</dbReference>
<evidence type="ECO:0000256" key="7">
    <source>
        <dbReference type="ARBA" id="ARBA00022989"/>
    </source>
</evidence>
<feature type="domain" description="PDZ" evidence="11">
    <location>
        <begin position="198"/>
        <end position="253"/>
    </location>
</feature>
<keyword evidence="8" id="KW-0472">Membrane</keyword>
<dbReference type="InterPro" id="IPR001478">
    <property type="entry name" value="PDZ"/>
</dbReference>
<dbReference type="Proteomes" id="UP000276254">
    <property type="component" value="Chromosome"/>
</dbReference>
<name>A0A494T9N5_SPHPE</name>
<evidence type="ECO:0000256" key="5">
    <source>
        <dbReference type="ARBA" id="ARBA00022692"/>
    </source>
</evidence>
<evidence type="ECO:0000259" key="11">
    <source>
        <dbReference type="Pfam" id="PF13180"/>
    </source>
</evidence>
<dbReference type="Pfam" id="PF11356">
    <property type="entry name" value="T2SSC"/>
    <property type="match status" value="1"/>
</dbReference>
<dbReference type="AlphaFoldDB" id="A0A494T9N5"/>
<feature type="domain" description="Type II secretion system protein GspC N-terminal" evidence="10">
    <location>
        <begin position="18"/>
        <end position="142"/>
    </location>
</feature>
<comment type="subcellular location">
    <subcellularLocation>
        <location evidence="1">Cell inner membrane</location>
    </subcellularLocation>
</comment>
<evidence type="ECO:0000256" key="1">
    <source>
        <dbReference type="ARBA" id="ARBA00004533"/>
    </source>
</evidence>
<dbReference type="OrthoDB" id="9812912at2"/>
<reference evidence="12 13" key="1">
    <citation type="submission" date="2018-09" db="EMBL/GenBank/DDBJ databases">
        <title>Sphingomonas peninsula sp. nov., isolated from fildes peninsula, Antarctic soil.</title>
        <authorList>
            <person name="Yingchao G."/>
        </authorList>
    </citation>
    <scope>NUCLEOTIDE SEQUENCE [LARGE SCALE GENOMIC DNA]</scope>
    <source>
        <strain evidence="12 13">YZ-8</strain>
    </source>
</reference>
<evidence type="ECO:0000256" key="6">
    <source>
        <dbReference type="ARBA" id="ARBA00022927"/>
    </source>
</evidence>
<evidence type="ECO:0000256" key="3">
    <source>
        <dbReference type="ARBA" id="ARBA00022475"/>
    </source>
</evidence>
<protein>
    <submittedName>
        <fullName evidence="12">PDZ domain-containing protein</fullName>
    </submittedName>
</protein>
<proteinExistence type="predicted"/>
<evidence type="ECO:0000256" key="4">
    <source>
        <dbReference type="ARBA" id="ARBA00022519"/>
    </source>
</evidence>
<keyword evidence="7" id="KW-1133">Transmembrane helix</keyword>
<dbReference type="Pfam" id="PF13180">
    <property type="entry name" value="PDZ_2"/>
    <property type="match status" value="1"/>
</dbReference>
<keyword evidence="3" id="KW-1003">Cell membrane</keyword>
<evidence type="ECO:0000256" key="8">
    <source>
        <dbReference type="ARBA" id="ARBA00023136"/>
    </source>
</evidence>
<dbReference type="Gene3D" id="2.30.42.10">
    <property type="match status" value="1"/>
</dbReference>
<dbReference type="KEGG" id="spha:D3Y57_06490"/>
<evidence type="ECO:0000256" key="9">
    <source>
        <dbReference type="SAM" id="MobiDB-lite"/>
    </source>
</evidence>
<dbReference type="GO" id="GO:0005886">
    <property type="term" value="C:plasma membrane"/>
    <property type="evidence" value="ECO:0007669"/>
    <property type="project" value="UniProtKB-SubCell"/>
</dbReference>
<sequence length="260" mass="27575">MIPKMSRQFPYGWIEAVLTAILAIQCARLIWTAFAPLGPVGNWEAQSLRSYSNKADALKTFDPFFRMSAQSGNAVITSLPLKLYGVRLDEATGHGSAIIATPDGVQQSFAIGDEVMPGIRLKSVARDNVTIDRGGSAEQLFLDQSVPAPTAQPAFGANNGSSDRPVLDTGTPASQSDFIFTPRFEKGIITGFAVAPRRSIEPFHAAGFLPGDIVTQINGASFDSPQAAERAIAGLPSGAPIAVTVQRAGKTMAFILKSRP</sequence>
<organism evidence="12 13">
    <name type="scientific">Sphingomonas paeninsulae</name>
    <dbReference type="NCBI Taxonomy" id="2319844"/>
    <lineage>
        <taxon>Bacteria</taxon>
        <taxon>Pseudomonadati</taxon>
        <taxon>Pseudomonadota</taxon>
        <taxon>Alphaproteobacteria</taxon>
        <taxon>Sphingomonadales</taxon>
        <taxon>Sphingomonadaceae</taxon>
        <taxon>Sphingomonas</taxon>
    </lineage>
</organism>
<dbReference type="SUPFAM" id="SSF50156">
    <property type="entry name" value="PDZ domain-like"/>
    <property type="match status" value="1"/>
</dbReference>
<keyword evidence="2" id="KW-0813">Transport</keyword>
<dbReference type="InterPro" id="IPR036034">
    <property type="entry name" value="PDZ_sf"/>
</dbReference>
<accession>A0A494T9N5</accession>
<keyword evidence="6" id="KW-0653">Protein transport</keyword>
<keyword evidence="4" id="KW-0997">Cell inner membrane</keyword>
<dbReference type="EMBL" id="CP032829">
    <property type="protein sequence ID" value="AYJ85680.1"/>
    <property type="molecule type" value="Genomic_DNA"/>
</dbReference>
<evidence type="ECO:0000313" key="12">
    <source>
        <dbReference type="EMBL" id="AYJ85680.1"/>
    </source>
</evidence>
<keyword evidence="13" id="KW-1185">Reference proteome</keyword>
<feature type="region of interest" description="Disordered" evidence="9">
    <location>
        <begin position="151"/>
        <end position="172"/>
    </location>
</feature>
<dbReference type="GO" id="GO:0015031">
    <property type="term" value="P:protein transport"/>
    <property type="evidence" value="ECO:0007669"/>
    <property type="project" value="UniProtKB-KW"/>
</dbReference>